<proteinExistence type="predicted"/>
<dbReference type="AlphaFoldDB" id="A7F248"/>
<organism evidence="1 2">
    <name type="scientific">Sclerotinia sclerotiorum (strain ATCC 18683 / 1980 / Ss-1)</name>
    <name type="common">White mold</name>
    <name type="synonym">Whetzelinia sclerotiorum</name>
    <dbReference type="NCBI Taxonomy" id="665079"/>
    <lineage>
        <taxon>Eukaryota</taxon>
        <taxon>Fungi</taxon>
        <taxon>Dikarya</taxon>
        <taxon>Ascomycota</taxon>
        <taxon>Pezizomycotina</taxon>
        <taxon>Leotiomycetes</taxon>
        <taxon>Helotiales</taxon>
        <taxon>Sclerotiniaceae</taxon>
        <taxon>Sclerotinia</taxon>
    </lineage>
</organism>
<dbReference type="Proteomes" id="UP000001312">
    <property type="component" value="Unassembled WGS sequence"/>
</dbReference>
<name>A7F248_SCLS1</name>
<protein>
    <submittedName>
        <fullName evidence="1">Uncharacterized protein</fullName>
    </submittedName>
</protein>
<gene>
    <name evidence="1" type="ORF">SS1G_11669</name>
</gene>
<sequence length="241" mass="26957">MAIHPFHYRIDFNSAIFRHLVLIFVGVAFDARISVTNITILSGLVDQKCEIFKQIWMVWDDKTGLGKASCKGNIGGGITLSDAIYIVLLWGLDGYPLKQQHLLFLNASEKMKQKILDITHHGRGEITSSALVASTSIVLRECDENETERSKLGTQSRECVDQAWIALASWLIIHPSVVHHPSFIVCSPWSIIRGCLGDSGFATVATYLIYHKNSTKNSDPIKMSRVRCGVNREINLHRVLV</sequence>
<evidence type="ECO:0000313" key="1">
    <source>
        <dbReference type="EMBL" id="EDN95790.1"/>
    </source>
</evidence>
<dbReference type="EMBL" id="CH476638">
    <property type="protein sequence ID" value="EDN95790.1"/>
    <property type="molecule type" value="Genomic_DNA"/>
</dbReference>
<evidence type="ECO:0000313" key="2">
    <source>
        <dbReference type="Proteomes" id="UP000001312"/>
    </source>
</evidence>
<dbReference type="InParanoid" id="A7F248"/>
<accession>A7F248</accession>
<keyword evidence="2" id="KW-1185">Reference proteome</keyword>
<reference evidence="2" key="1">
    <citation type="journal article" date="2011" name="PLoS Genet.">
        <title>Genomic analysis of the necrotrophic fungal pathogens Sclerotinia sclerotiorum and Botrytis cinerea.</title>
        <authorList>
            <person name="Amselem J."/>
            <person name="Cuomo C.A."/>
            <person name="van Kan J.A."/>
            <person name="Viaud M."/>
            <person name="Benito E.P."/>
            <person name="Couloux A."/>
            <person name="Coutinho P.M."/>
            <person name="de Vries R.P."/>
            <person name="Dyer P.S."/>
            <person name="Fillinger S."/>
            <person name="Fournier E."/>
            <person name="Gout L."/>
            <person name="Hahn M."/>
            <person name="Kohn L."/>
            <person name="Lapalu N."/>
            <person name="Plummer K.M."/>
            <person name="Pradier J.M."/>
            <person name="Quevillon E."/>
            <person name="Sharon A."/>
            <person name="Simon A."/>
            <person name="ten Have A."/>
            <person name="Tudzynski B."/>
            <person name="Tudzynski P."/>
            <person name="Wincker P."/>
            <person name="Andrew M."/>
            <person name="Anthouard V."/>
            <person name="Beever R.E."/>
            <person name="Beffa R."/>
            <person name="Benoit I."/>
            <person name="Bouzid O."/>
            <person name="Brault B."/>
            <person name="Chen Z."/>
            <person name="Choquer M."/>
            <person name="Collemare J."/>
            <person name="Cotton P."/>
            <person name="Danchin E.G."/>
            <person name="Da Silva C."/>
            <person name="Gautier A."/>
            <person name="Giraud C."/>
            <person name="Giraud T."/>
            <person name="Gonzalez C."/>
            <person name="Grossetete S."/>
            <person name="Guldener U."/>
            <person name="Henrissat B."/>
            <person name="Howlett B.J."/>
            <person name="Kodira C."/>
            <person name="Kretschmer M."/>
            <person name="Lappartient A."/>
            <person name="Leroch M."/>
            <person name="Levis C."/>
            <person name="Mauceli E."/>
            <person name="Neuveglise C."/>
            <person name="Oeser B."/>
            <person name="Pearson M."/>
            <person name="Poulain J."/>
            <person name="Poussereau N."/>
            <person name="Quesneville H."/>
            <person name="Rascle C."/>
            <person name="Schumacher J."/>
            <person name="Segurens B."/>
            <person name="Sexton A."/>
            <person name="Silva E."/>
            <person name="Sirven C."/>
            <person name="Soanes D.M."/>
            <person name="Talbot N.J."/>
            <person name="Templeton M."/>
            <person name="Yandava C."/>
            <person name="Yarden O."/>
            <person name="Zeng Q."/>
            <person name="Rollins J.A."/>
            <person name="Lebrun M.H."/>
            <person name="Dickman M."/>
        </authorList>
    </citation>
    <scope>NUCLEOTIDE SEQUENCE [LARGE SCALE GENOMIC DNA]</scope>
    <source>
        <strain evidence="2">ATCC 18683 / 1980 / Ss-1</strain>
    </source>
</reference>
<dbReference type="KEGG" id="ssl:SS1G_11669"/>
<dbReference type="GeneID" id="5483466"/>
<dbReference type="RefSeq" id="XP_001587676.1">
    <property type="nucleotide sequence ID" value="XM_001587626.1"/>
</dbReference>